<accession>A0A923SNZ8</accession>
<feature type="region of interest" description="Disordered" evidence="1">
    <location>
        <begin position="1"/>
        <end position="24"/>
    </location>
</feature>
<evidence type="ECO:0000313" key="2">
    <source>
        <dbReference type="EMBL" id="MBC6498398.1"/>
    </source>
</evidence>
<dbReference type="EMBL" id="JACSZT010000003">
    <property type="protein sequence ID" value="MBC6498398.1"/>
    <property type="molecule type" value="Genomic_DNA"/>
</dbReference>
<protein>
    <submittedName>
        <fullName evidence="2">Uncharacterized protein</fullName>
    </submittedName>
</protein>
<comment type="caution">
    <text evidence="2">The sequence shown here is derived from an EMBL/GenBank/DDBJ whole genome shotgun (WGS) entry which is preliminary data.</text>
</comment>
<evidence type="ECO:0000313" key="3">
    <source>
        <dbReference type="Proteomes" id="UP000650485"/>
    </source>
</evidence>
<name>A0A923SNZ8_WEICO</name>
<gene>
    <name evidence="2" type="ORF">H7R52_04990</name>
</gene>
<reference evidence="2" key="1">
    <citation type="submission" date="2020-08" db="EMBL/GenBank/DDBJ databases">
        <title>Complete genome sequence of Weissella confusa strain FS54 provides insights into metabolic potential.</title>
        <authorList>
            <person name="Fhoula I."/>
            <person name="Najjari A."/>
            <person name="Lekired A."/>
            <person name="Bessrour-Aouam N."/>
            <person name="Jaballah S."/>
            <person name="Klibi N."/>
            <person name="Ouzari H.-I."/>
        </authorList>
    </citation>
    <scope>NUCLEOTIDE SEQUENCE</scope>
    <source>
        <strain evidence="2">FS54</strain>
    </source>
</reference>
<feature type="compositionally biased region" description="Basic and acidic residues" evidence="1">
    <location>
        <begin position="14"/>
        <end position="24"/>
    </location>
</feature>
<evidence type="ECO:0000256" key="1">
    <source>
        <dbReference type="SAM" id="MobiDB-lite"/>
    </source>
</evidence>
<proteinExistence type="predicted"/>
<dbReference type="AlphaFoldDB" id="A0A923SNZ8"/>
<sequence length="48" mass="5188">MKEGGVATPTKNMTNDEKTAVEKAKDDIVSGKIKVPNHPAGSKFNQQF</sequence>
<dbReference type="Proteomes" id="UP000650485">
    <property type="component" value="Unassembled WGS sequence"/>
</dbReference>
<organism evidence="2 3">
    <name type="scientific">Weissella confusa</name>
    <name type="common">Lactobacillus confusus</name>
    <dbReference type="NCBI Taxonomy" id="1583"/>
    <lineage>
        <taxon>Bacteria</taxon>
        <taxon>Bacillati</taxon>
        <taxon>Bacillota</taxon>
        <taxon>Bacilli</taxon>
        <taxon>Lactobacillales</taxon>
        <taxon>Lactobacillaceae</taxon>
        <taxon>Weissella</taxon>
    </lineage>
</organism>